<gene>
    <name evidence="2" type="ORF">O9G_005048</name>
</gene>
<dbReference type="Proteomes" id="UP000030755">
    <property type="component" value="Unassembled WGS sequence"/>
</dbReference>
<keyword evidence="1" id="KW-0732">Signal</keyword>
<evidence type="ECO:0000313" key="3">
    <source>
        <dbReference type="Proteomes" id="UP000030755"/>
    </source>
</evidence>
<name>A0A075AML5_ROZAC</name>
<dbReference type="EMBL" id="KE561362">
    <property type="protein sequence ID" value="EPZ30881.1"/>
    <property type="molecule type" value="Genomic_DNA"/>
</dbReference>
<feature type="chain" id="PRO_5001704700" evidence="1">
    <location>
        <begin position="19"/>
        <end position="167"/>
    </location>
</feature>
<proteinExistence type="predicted"/>
<dbReference type="AlphaFoldDB" id="A0A075AML5"/>
<dbReference type="HOGENOM" id="CLU_1595484_0_0_1"/>
<protein>
    <submittedName>
        <fullName evidence="2">Uncharacterized protein</fullName>
    </submittedName>
</protein>
<evidence type="ECO:0000313" key="2">
    <source>
        <dbReference type="EMBL" id="EPZ30881.1"/>
    </source>
</evidence>
<sequence length="167" mass="19055">MNAFSLALAMFMLFRVEAKSFVPEGLTKLYFHTRNCVGPATEVVQKHNLPNVRVDQNACLTVDVFHPYSKQHVFTLPRNAITPGFEYVCGELQNESFCYLYDVCYVAHSKREERIRRNREFARARVQIINGELVHSKYSIGDVTCQHPLSTVNLSAVATDLELIISQ</sequence>
<reference evidence="2 3" key="1">
    <citation type="journal article" date="2013" name="Curr. Biol.">
        <title>Shared signatures of parasitism and phylogenomics unite Cryptomycota and microsporidia.</title>
        <authorList>
            <person name="James T.Y."/>
            <person name="Pelin A."/>
            <person name="Bonen L."/>
            <person name="Ahrendt S."/>
            <person name="Sain D."/>
            <person name="Corradi N."/>
            <person name="Stajich J.E."/>
        </authorList>
    </citation>
    <scope>NUCLEOTIDE SEQUENCE [LARGE SCALE GENOMIC DNA]</scope>
    <source>
        <strain evidence="2 3">CSF55</strain>
    </source>
</reference>
<accession>A0A075AML5</accession>
<feature type="signal peptide" evidence="1">
    <location>
        <begin position="1"/>
        <end position="18"/>
    </location>
</feature>
<organism evidence="2 3">
    <name type="scientific">Rozella allomycis (strain CSF55)</name>
    <dbReference type="NCBI Taxonomy" id="988480"/>
    <lineage>
        <taxon>Eukaryota</taxon>
        <taxon>Fungi</taxon>
        <taxon>Fungi incertae sedis</taxon>
        <taxon>Cryptomycota</taxon>
        <taxon>Cryptomycota incertae sedis</taxon>
        <taxon>Rozella</taxon>
    </lineage>
</organism>
<evidence type="ECO:0000256" key="1">
    <source>
        <dbReference type="SAM" id="SignalP"/>
    </source>
</evidence>
<keyword evidence="3" id="KW-1185">Reference proteome</keyword>